<dbReference type="EMBL" id="PQ008974">
    <property type="protein sequence ID" value="XDF89700.1"/>
    <property type="molecule type" value="Genomic_DNA"/>
</dbReference>
<reference evidence="1" key="2">
    <citation type="submission" date="2024-07" db="EMBL/GenBank/DDBJ databases">
        <authorList>
            <person name="Pedersen J.S."/>
            <person name="Mulbjerg M.R."/>
            <person name="Carstens A.B."/>
            <person name="Hansen L.H."/>
        </authorList>
    </citation>
    <scope>NUCLEOTIDE SEQUENCE</scope>
</reference>
<sequence>MSKHTPGPWFQHRNGSSTVYIEARIGGGLIQEVAACGPTEEGTIQQSANAKLIASAPDLLESLSRLINWHDAIYGDDCDYSGDHPVAKAKALIARFSDNV</sequence>
<gene>
    <name evidence="1" type="ORF">CTXCKFRN_CDS0004</name>
</gene>
<protein>
    <submittedName>
        <fullName evidence="1">Uncharacterized protein</fullName>
    </submittedName>
</protein>
<proteinExistence type="predicted"/>
<reference evidence="1" key="1">
    <citation type="journal article" date="2024" name="Virus Res.">
        <title>A novel genus of Pectobacterium bacteriophages display broad host range by targeting several species of Danish soft rot isolates.</title>
        <authorList>
            <person name="Pedersen J.S."/>
            <person name="Carstens A.B."/>
            <person name="Rothgard M.M."/>
            <person name="Roy C."/>
            <person name="Viry A."/>
            <person name="Papudeshi B."/>
            <person name="Kot W."/>
            <person name="Hille F."/>
            <person name="Franz C.M.A.P."/>
            <person name="Edwards R."/>
            <person name="Hansen L.H."/>
        </authorList>
    </citation>
    <scope>NUCLEOTIDE SEQUENCE</scope>
</reference>
<name>A0AB39ABU6_9CAUD</name>
<accession>A0AB39ABU6</accession>
<organism evidence="1">
    <name type="scientific">Pectobacterium phage Sabo</name>
    <dbReference type="NCBI Taxonomy" id="3158141"/>
    <lineage>
        <taxon>Viruses</taxon>
        <taxon>Duplodnaviria</taxon>
        <taxon>Heunggongvirae</taxon>
        <taxon>Uroviricota</taxon>
        <taxon>Caudoviricetes</taxon>
    </lineage>
</organism>
<evidence type="ECO:0000313" key="1">
    <source>
        <dbReference type="EMBL" id="XDF89700.1"/>
    </source>
</evidence>